<evidence type="ECO:0000256" key="1">
    <source>
        <dbReference type="ARBA" id="ARBA00023186"/>
    </source>
</evidence>
<dbReference type="AlphaFoldDB" id="A0A7S0KVK1"/>
<dbReference type="PANTHER" id="PTHR35299">
    <property type="entry name" value="RUBISCO ACCUMULATION FACTOR 1"/>
    <property type="match status" value="1"/>
</dbReference>
<evidence type="ECO:0000313" key="6">
    <source>
        <dbReference type="EMBL" id="CAD8592919.1"/>
    </source>
</evidence>
<protein>
    <submittedName>
        <fullName evidence="6">Uncharacterized protein</fullName>
    </submittedName>
</protein>
<evidence type="ECO:0000256" key="2">
    <source>
        <dbReference type="SAM" id="MobiDB-lite"/>
    </source>
</evidence>
<feature type="domain" description="Rubisco accumulation factor 1 C-terminal" evidence="3">
    <location>
        <begin position="360"/>
        <end position="516"/>
    </location>
</feature>
<dbReference type="InterPro" id="IPR040781">
    <property type="entry name" value="Raf1_HTH"/>
</dbReference>
<dbReference type="GO" id="GO:0110102">
    <property type="term" value="P:ribulose bisphosphate carboxylase complex assembly"/>
    <property type="evidence" value="ECO:0007669"/>
    <property type="project" value="UniProtKB-ARBA"/>
</dbReference>
<feature type="compositionally biased region" description="Gly residues" evidence="2">
    <location>
        <begin position="55"/>
        <end position="65"/>
    </location>
</feature>
<dbReference type="EMBL" id="HBEV01013252">
    <property type="protein sequence ID" value="CAD8592919.1"/>
    <property type="molecule type" value="Transcribed_RNA"/>
</dbReference>
<dbReference type="InterPro" id="IPR037494">
    <property type="entry name" value="RAF1"/>
</dbReference>
<feature type="domain" description="Rubisco accumulation factor 1 alpha-helical" evidence="4">
    <location>
        <begin position="224"/>
        <end position="327"/>
    </location>
</feature>
<dbReference type="InterPro" id="IPR040858">
    <property type="entry name" value="Raf1_C"/>
</dbReference>
<accession>A0A7S0KVK1</accession>
<gene>
    <name evidence="6" type="ORF">MSP1404_LOCUS10323</name>
</gene>
<evidence type="ECO:0000259" key="3">
    <source>
        <dbReference type="Pfam" id="PF18087"/>
    </source>
</evidence>
<keyword evidence="1" id="KW-0143">Chaperone</keyword>
<organism evidence="6">
    <name type="scientific">Micromonas pusilla</name>
    <name type="common">Picoplanktonic green alga</name>
    <name type="synonym">Chromulina pusilla</name>
    <dbReference type="NCBI Taxonomy" id="38833"/>
    <lineage>
        <taxon>Eukaryota</taxon>
        <taxon>Viridiplantae</taxon>
        <taxon>Chlorophyta</taxon>
        <taxon>Mamiellophyceae</taxon>
        <taxon>Mamiellales</taxon>
        <taxon>Mamiellaceae</taxon>
        <taxon>Micromonas</taxon>
    </lineage>
</organism>
<name>A0A7S0KVK1_MICPS</name>
<dbReference type="Pfam" id="PF18087">
    <property type="entry name" value="RuBisCo_chap_C"/>
    <property type="match status" value="1"/>
</dbReference>
<feature type="region of interest" description="Disordered" evidence="2">
    <location>
        <begin position="1"/>
        <end position="138"/>
    </location>
</feature>
<feature type="compositionally biased region" description="Low complexity" evidence="2">
    <location>
        <begin position="1"/>
        <end position="19"/>
    </location>
</feature>
<feature type="domain" description="Rubisco accumulation factor 1 helix turn helix" evidence="5">
    <location>
        <begin position="147"/>
        <end position="205"/>
    </location>
</feature>
<evidence type="ECO:0000259" key="5">
    <source>
        <dbReference type="Pfam" id="PF18579"/>
    </source>
</evidence>
<sequence>MTSVARSLAARVAVASAPSRRPERKPPTAASRGRIRGVRAMGYESNIPPTRGQPGRFGDGGGGLILPGDDRYDAGMVKGIPSPSNPGGKSGFDPKTGTGVPGQLPGGYDAPPKPGSEKDPNAPFAQFRPPSEYLDAEDPQGFLKEDNQMSFLRLRNRAGMWYQLAPILPKLMRSGFLPDDIFDETGIEPREQSLWQTWTSTRGSLINDPRFPDEKLEYFDDEYNGAPCLSHLQYLTNDERPAAAEFVVDQQFSPDQTKELIKAFEIRRAHDSQAKGFGTTPGEIMAFKMWRDVQEVQRYEGMERVNELVEKGKRYAESDSAVQRLEALRDAWSMDLAEGSDLMEGGLFAKAQADAKANISTVRLDPEELAFRPVPYLGPMESLSVEKVIAVQPVARTGVFNTFVPQGAKEWIAMPAWAALASAQIPFAILVSNTGKLSGAGDLSQREEPATLVVDKAANTPGPGNYYLVARESSIQLAGGKGAVVIDVYPGRECMDIERNGQGTVIGRVVLAVRAPGGTGDGMTTEFVA</sequence>
<proteinExistence type="predicted"/>
<dbReference type="Pfam" id="PF18579">
    <property type="entry name" value="Raf1_HTH"/>
    <property type="match status" value="1"/>
</dbReference>
<dbReference type="InterPro" id="IPR041358">
    <property type="entry name" value="Raf1_N"/>
</dbReference>
<dbReference type="PANTHER" id="PTHR35299:SF6">
    <property type="entry name" value="RUBISCO ACCUMULATION FACTOR 1"/>
    <property type="match status" value="1"/>
</dbReference>
<evidence type="ECO:0000259" key="4">
    <source>
        <dbReference type="Pfam" id="PF18578"/>
    </source>
</evidence>
<dbReference type="Pfam" id="PF18578">
    <property type="entry name" value="Raf1_N"/>
    <property type="match status" value="1"/>
</dbReference>
<reference evidence="6" key="1">
    <citation type="submission" date="2021-01" db="EMBL/GenBank/DDBJ databases">
        <authorList>
            <person name="Corre E."/>
            <person name="Pelletier E."/>
            <person name="Niang G."/>
            <person name="Scheremetjew M."/>
            <person name="Finn R."/>
            <person name="Kale V."/>
            <person name="Holt S."/>
            <person name="Cochrane G."/>
            <person name="Meng A."/>
            <person name="Brown T."/>
            <person name="Cohen L."/>
        </authorList>
    </citation>
    <scope>NUCLEOTIDE SEQUENCE</scope>
    <source>
        <strain evidence="6">CCMP494</strain>
    </source>
</reference>